<protein>
    <recommendedName>
        <fullName evidence="3">DUF370 domain-containing protein</fullName>
    </recommendedName>
</protein>
<name>A0A134CE67_9FIRM</name>
<dbReference type="EMBL" id="LSDT01000046">
    <property type="protein sequence ID" value="KXB90508.1"/>
    <property type="molecule type" value="Genomic_DNA"/>
</dbReference>
<dbReference type="AlphaFoldDB" id="A0A134CE67"/>
<evidence type="ECO:0000313" key="1">
    <source>
        <dbReference type="EMBL" id="KXB90508.1"/>
    </source>
</evidence>
<gene>
    <name evidence="1" type="ORF">HMPREF3182_01263</name>
</gene>
<comment type="caution">
    <text evidence="1">The sequence shown here is derived from an EMBL/GenBank/DDBJ whole genome shotgun (WGS) entry which is preliminary data.</text>
</comment>
<dbReference type="Proteomes" id="UP000070160">
    <property type="component" value="Unassembled WGS sequence"/>
</dbReference>
<evidence type="ECO:0008006" key="3">
    <source>
        <dbReference type="Google" id="ProtNLM"/>
    </source>
</evidence>
<evidence type="ECO:0000313" key="2">
    <source>
        <dbReference type="Proteomes" id="UP000070160"/>
    </source>
</evidence>
<organism evidence="1 2">
    <name type="scientific">Megasphaera hutchinsoni</name>
    <dbReference type="NCBI Taxonomy" id="1588748"/>
    <lineage>
        <taxon>Bacteria</taxon>
        <taxon>Bacillati</taxon>
        <taxon>Bacillota</taxon>
        <taxon>Negativicutes</taxon>
        <taxon>Veillonellales</taxon>
        <taxon>Veillonellaceae</taxon>
        <taxon>Megasphaera</taxon>
    </lineage>
</organism>
<accession>A0A134CE67</accession>
<dbReference type="RefSeq" id="WP_062486187.1">
    <property type="nucleotide sequence ID" value="NZ_KQ960953.1"/>
</dbReference>
<reference evidence="2" key="1">
    <citation type="submission" date="2016-01" db="EMBL/GenBank/DDBJ databases">
        <authorList>
            <person name="Mitreva M."/>
            <person name="Pepin K.H."/>
            <person name="Mihindukulasuriya K.A."/>
            <person name="Fulton R."/>
            <person name="Fronick C."/>
            <person name="O'Laughlin M."/>
            <person name="Miner T."/>
            <person name="Herter B."/>
            <person name="Rosa B.A."/>
            <person name="Cordes M."/>
            <person name="Tomlinson C."/>
            <person name="Wollam A."/>
            <person name="Palsikar V.B."/>
            <person name="Mardis E.R."/>
            <person name="Wilson R.K."/>
        </authorList>
    </citation>
    <scope>NUCLEOTIDE SEQUENCE [LARGE SCALE GENOMIC DNA]</scope>
    <source>
        <strain evidence="2">KA00182</strain>
    </source>
</reference>
<dbReference type="STRING" id="1588748.HMPREF3182_01263"/>
<sequence>MYLHIGGNYMVDIHNIVAFFKTNPKRIEKTNSLQKYYRPFIFVEDGTDTKIRSYILTDNYIYGSPLTLKTIIHRYNQLFKLLKRPI</sequence>
<keyword evidence="2" id="KW-1185">Reference proteome</keyword>
<proteinExistence type="predicted"/>